<keyword evidence="3" id="KW-1185">Reference proteome</keyword>
<comment type="caution">
    <text evidence="2">The sequence shown here is derived from an EMBL/GenBank/DDBJ whole genome shotgun (WGS) entry which is preliminary data.</text>
</comment>
<sequence>MVVHHQVRGALKFSGKMMKCNHDVKASQVCYKDGDKVWLYNPVRKKGQSPKLQSPWEGPYTVVERLSEVTYWIRGRRKAQPKVVHVNRLWQFHGPGQYT</sequence>
<evidence type="ECO:0000259" key="1">
    <source>
        <dbReference type="Pfam" id="PF22938"/>
    </source>
</evidence>
<organism evidence="2 3">
    <name type="scientific">Homarus americanus</name>
    <name type="common">American lobster</name>
    <dbReference type="NCBI Taxonomy" id="6706"/>
    <lineage>
        <taxon>Eukaryota</taxon>
        <taxon>Metazoa</taxon>
        <taxon>Ecdysozoa</taxon>
        <taxon>Arthropoda</taxon>
        <taxon>Crustacea</taxon>
        <taxon>Multicrustacea</taxon>
        <taxon>Malacostraca</taxon>
        <taxon>Eumalacostraca</taxon>
        <taxon>Eucarida</taxon>
        <taxon>Decapoda</taxon>
        <taxon>Pleocyemata</taxon>
        <taxon>Astacidea</taxon>
        <taxon>Nephropoidea</taxon>
        <taxon>Nephropidae</taxon>
        <taxon>Homarus</taxon>
    </lineage>
</organism>
<dbReference type="Pfam" id="PF22938">
    <property type="entry name" value="Integrase_p58_C"/>
    <property type="match status" value="1"/>
</dbReference>
<dbReference type="InterPro" id="IPR054465">
    <property type="entry name" value="Integrase_p58-like_C"/>
</dbReference>
<proteinExistence type="predicted"/>
<protein>
    <recommendedName>
        <fullName evidence="1">Integrase p58-like C-terminal domain-containing protein</fullName>
    </recommendedName>
</protein>
<dbReference type="AlphaFoldDB" id="A0A8J5JYY2"/>
<dbReference type="Proteomes" id="UP000747542">
    <property type="component" value="Unassembled WGS sequence"/>
</dbReference>
<feature type="domain" description="Integrase p58-like C-terminal" evidence="1">
    <location>
        <begin position="58"/>
        <end position="90"/>
    </location>
</feature>
<gene>
    <name evidence="2" type="ORF">Hamer_G005624</name>
</gene>
<dbReference type="EMBL" id="JAHLQT010022531">
    <property type="protein sequence ID" value="KAG7166512.1"/>
    <property type="molecule type" value="Genomic_DNA"/>
</dbReference>
<reference evidence="2" key="1">
    <citation type="journal article" date="2021" name="Sci. Adv.">
        <title>The American lobster genome reveals insights on longevity, neural, and immune adaptations.</title>
        <authorList>
            <person name="Polinski J.M."/>
            <person name="Zimin A.V."/>
            <person name="Clark K.F."/>
            <person name="Kohn A.B."/>
            <person name="Sadowski N."/>
            <person name="Timp W."/>
            <person name="Ptitsyn A."/>
            <person name="Khanna P."/>
            <person name="Romanova D.Y."/>
            <person name="Williams P."/>
            <person name="Greenwood S.J."/>
            <person name="Moroz L.L."/>
            <person name="Walt D.R."/>
            <person name="Bodnar A.G."/>
        </authorList>
    </citation>
    <scope>NUCLEOTIDE SEQUENCE</scope>
    <source>
        <strain evidence="2">GMGI-L3</strain>
    </source>
</reference>
<evidence type="ECO:0000313" key="2">
    <source>
        <dbReference type="EMBL" id="KAG7166512.1"/>
    </source>
</evidence>
<evidence type="ECO:0000313" key="3">
    <source>
        <dbReference type="Proteomes" id="UP000747542"/>
    </source>
</evidence>
<accession>A0A8J5JYY2</accession>
<name>A0A8J5JYY2_HOMAM</name>